<evidence type="ECO:0000313" key="3">
    <source>
        <dbReference type="Proteomes" id="UP001196413"/>
    </source>
</evidence>
<proteinExistence type="predicted"/>
<gene>
    <name evidence="2" type="ORF">KIN20_015534</name>
</gene>
<evidence type="ECO:0000259" key="1">
    <source>
        <dbReference type="Pfam" id="PF01400"/>
    </source>
</evidence>
<dbReference type="InterPro" id="IPR001506">
    <property type="entry name" value="Peptidase_M12A"/>
</dbReference>
<feature type="domain" description="Peptidase M12A" evidence="1">
    <location>
        <begin position="5"/>
        <end position="38"/>
    </location>
</feature>
<comment type="caution">
    <text evidence="2">The sequence shown here is derived from an EMBL/GenBank/DDBJ whole genome shotgun (WGS) entry which is preliminary data.</text>
</comment>
<dbReference type="InterPro" id="IPR024079">
    <property type="entry name" value="MetalloPept_cat_dom_sf"/>
</dbReference>
<dbReference type="GO" id="GO:0004222">
    <property type="term" value="F:metalloendopeptidase activity"/>
    <property type="evidence" value="ECO:0007669"/>
    <property type="project" value="InterPro"/>
</dbReference>
<dbReference type="Gene3D" id="3.40.390.10">
    <property type="entry name" value="Collagenase (Catalytic Domain)"/>
    <property type="match status" value="1"/>
</dbReference>
<dbReference type="GO" id="GO:0006508">
    <property type="term" value="P:proteolysis"/>
    <property type="evidence" value="ECO:0007669"/>
    <property type="project" value="InterPro"/>
</dbReference>
<reference evidence="2" key="1">
    <citation type="submission" date="2021-06" db="EMBL/GenBank/DDBJ databases">
        <title>Parelaphostrongylus tenuis whole genome reference sequence.</title>
        <authorList>
            <person name="Garwood T.J."/>
            <person name="Larsen P.A."/>
            <person name="Fountain-Jones N.M."/>
            <person name="Garbe J.R."/>
            <person name="Macchietto M.G."/>
            <person name="Kania S.A."/>
            <person name="Gerhold R.W."/>
            <person name="Richards J.E."/>
            <person name="Wolf T.M."/>
        </authorList>
    </citation>
    <scope>NUCLEOTIDE SEQUENCE</scope>
    <source>
        <strain evidence="2">MNPRO001-30</strain>
        <tissue evidence="2">Meninges</tissue>
    </source>
</reference>
<sequence length="76" mass="8150">MPLASDKILVINEVGCWSHVGKIGGTQGLSLGKGCDNINAQKAPQQNARMEDFLIQGTALNVFALVAMEETFAMKE</sequence>
<dbReference type="EMBL" id="JAHQIW010003121">
    <property type="protein sequence ID" value="KAJ1357399.1"/>
    <property type="molecule type" value="Genomic_DNA"/>
</dbReference>
<accession>A0AAD5QQ00</accession>
<dbReference type="AlphaFoldDB" id="A0AAD5QQ00"/>
<name>A0AAD5QQ00_PARTN</name>
<protein>
    <recommendedName>
        <fullName evidence="1">Peptidase M12A domain-containing protein</fullName>
    </recommendedName>
</protein>
<evidence type="ECO:0000313" key="2">
    <source>
        <dbReference type="EMBL" id="KAJ1357399.1"/>
    </source>
</evidence>
<keyword evidence="3" id="KW-1185">Reference proteome</keyword>
<dbReference type="Proteomes" id="UP001196413">
    <property type="component" value="Unassembled WGS sequence"/>
</dbReference>
<organism evidence="2 3">
    <name type="scientific">Parelaphostrongylus tenuis</name>
    <name type="common">Meningeal worm</name>
    <dbReference type="NCBI Taxonomy" id="148309"/>
    <lineage>
        <taxon>Eukaryota</taxon>
        <taxon>Metazoa</taxon>
        <taxon>Ecdysozoa</taxon>
        <taxon>Nematoda</taxon>
        <taxon>Chromadorea</taxon>
        <taxon>Rhabditida</taxon>
        <taxon>Rhabditina</taxon>
        <taxon>Rhabditomorpha</taxon>
        <taxon>Strongyloidea</taxon>
        <taxon>Metastrongylidae</taxon>
        <taxon>Parelaphostrongylus</taxon>
    </lineage>
</organism>
<dbReference type="Pfam" id="PF01400">
    <property type="entry name" value="Astacin"/>
    <property type="match status" value="1"/>
</dbReference>